<organism evidence="1 2">
    <name type="scientific">Phytophthora nicotianae P1569</name>
    <dbReference type="NCBI Taxonomy" id="1317065"/>
    <lineage>
        <taxon>Eukaryota</taxon>
        <taxon>Sar</taxon>
        <taxon>Stramenopiles</taxon>
        <taxon>Oomycota</taxon>
        <taxon>Peronosporomycetes</taxon>
        <taxon>Peronosporales</taxon>
        <taxon>Peronosporaceae</taxon>
        <taxon>Phytophthora</taxon>
    </lineage>
</organism>
<protein>
    <submittedName>
        <fullName evidence="1">Uncharacterized protein</fullName>
    </submittedName>
</protein>
<name>V9F7J9_PHYNI</name>
<dbReference type="AlphaFoldDB" id="V9F7J9"/>
<gene>
    <name evidence="1" type="ORF">F443_08664</name>
</gene>
<evidence type="ECO:0000313" key="2">
    <source>
        <dbReference type="Proteomes" id="UP000018721"/>
    </source>
</evidence>
<sequence>MAPSTRPRHHVVIKLAFCGAAATASALAATSHKLIGYRWWDGRTNLVSKSNGSVEPLLLGVHGRHGSKIVLERRCVTFGSTWLVTAATDGSAVGFWRVDLLLRCLFVDISVGGT</sequence>
<evidence type="ECO:0000313" key="1">
    <source>
        <dbReference type="EMBL" id="ETI47061.1"/>
    </source>
</evidence>
<reference evidence="1 2" key="1">
    <citation type="submission" date="2013-11" db="EMBL/GenBank/DDBJ databases">
        <title>The Genome Sequence of Phytophthora parasitica P1569.</title>
        <authorList>
            <consortium name="The Broad Institute Genomics Platform"/>
            <person name="Russ C."/>
            <person name="Tyler B."/>
            <person name="Panabieres F."/>
            <person name="Shan W."/>
            <person name="Tripathy S."/>
            <person name="Grunwald N."/>
            <person name="Machado M."/>
            <person name="Johnson C.S."/>
            <person name="Arredondo F."/>
            <person name="Hong C."/>
            <person name="Coffey M."/>
            <person name="Young S.K."/>
            <person name="Zeng Q."/>
            <person name="Gargeya S."/>
            <person name="Fitzgerald M."/>
            <person name="Abouelleil A."/>
            <person name="Alvarado L."/>
            <person name="Chapman S.B."/>
            <person name="Gainer-Dewar J."/>
            <person name="Goldberg J."/>
            <person name="Griggs A."/>
            <person name="Gujja S."/>
            <person name="Hansen M."/>
            <person name="Howarth C."/>
            <person name="Imamovic A."/>
            <person name="Ireland A."/>
            <person name="Larimer J."/>
            <person name="McCowan C."/>
            <person name="Murphy C."/>
            <person name="Pearson M."/>
            <person name="Poon T.W."/>
            <person name="Priest M."/>
            <person name="Roberts A."/>
            <person name="Saif S."/>
            <person name="Shea T."/>
            <person name="Sykes S."/>
            <person name="Wortman J."/>
            <person name="Nusbaum C."/>
            <person name="Birren B."/>
        </authorList>
    </citation>
    <scope>NUCLEOTIDE SEQUENCE [LARGE SCALE GENOMIC DNA]</scope>
    <source>
        <strain evidence="1 2">P1569</strain>
    </source>
</reference>
<keyword evidence="2" id="KW-1185">Reference proteome</keyword>
<dbReference type="EMBL" id="ANIZ01001466">
    <property type="protein sequence ID" value="ETI47061.1"/>
    <property type="molecule type" value="Genomic_DNA"/>
</dbReference>
<comment type="caution">
    <text evidence="1">The sequence shown here is derived from an EMBL/GenBank/DDBJ whole genome shotgun (WGS) entry which is preliminary data.</text>
</comment>
<dbReference type="Proteomes" id="UP000018721">
    <property type="component" value="Unassembled WGS sequence"/>
</dbReference>
<proteinExistence type="predicted"/>
<dbReference type="HOGENOM" id="CLU_2125971_0_0_1"/>
<accession>V9F7J9</accession>